<sequence length="291" mass="32077">MPLYLDLVAAFTLKGGYTARVSGLVNAGSRVSYELKFSSLPKILPPNITWKCPNISCKCPNITPITHPANKTTLTRKTRFLIFTSSTESTTELLFPTTTTHPSNLLLRSMWLRHIAPKLHCNLISHILVLFPVVIAYVYLLRAAVTLPLQAWPTLIPRAFQTLLLPASCNTDLPALSLAAPDEASGKCDLDIYQFQKLLVLLLGSSHSMTAAETMLLHDSLDITRNGRVSWGELTHPLMGDGRCALQIYLNYWRQAQQTPQTQYLTGDAAPPLGFGLLKLQPVVPLTAQSS</sequence>
<reference evidence="2 3" key="1">
    <citation type="submission" date="2021-02" db="EMBL/GenBank/DDBJ databases">
        <title>Variation within the Batrachochytrium salamandrivorans European outbreak.</title>
        <authorList>
            <person name="Kelly M."/>
            <person name="Pasmans F."/>
            <person name="Shea T.P."/>
            <person name="Munoz J.F."/>
            <person name="Carranza S."/>
            <person name="Cuomo C.A."/>
            <person name="Martel A."/>
        </authorList>
    </citation>
    <scope>NUCLEOTIDE SEQUENCE [LARGE SCALE GENOMIC DNA]</scope>
    <source>
        <strain evidence="2 3">AMFP18/2</strain>
    </source>
</reference>
<protein>
    <recommendedName>
        <fullName evidence="4">EF-hand domain-containing protein</fullName>
    </recommendedName>
</protein>
<dbReference type="EMBL" id="JAFCIX010000048">
    <property type="protein sequence ID" value="KAH6600101.1"/>
    <property type="molecule type" value="Genomic_DNA"/>
</dbReference>
<evidence type="ECO:0000313" key="3">
    <source>
        <dbReference type="Proteomes" id="UP001648503"/>
    </source>
</evidence>
<gene>
    <name evidence="2" type="ORF">BASA50_002560</name>
</gene>
<keyword evidence="1" id="KW-1133">Transmembrane helix</keyword>
<evidence type="ECO:0000256" key="1">
    <source>
        <dbReference type="SAM" id="Phobius"/>
    </source>
</evidence>
<keyword evidence="1" id="KW-0472">Membrane</keyword>
<organism evidence="2 3">
    <name type="scientific">Batrachochytrium salamandrivorans</name>
    <dbReference type="NCBI Taxonomy" id="1357716"/>
    <lineage>
        <taxon>Eukaryota</taxon>
        <taxon>Fungi</taxon>
        <taxon>Fungi incertae sedis</taxon>
        <taxon>Chytridiomycota</taxon>
        <taxon>Chytridiomycota incertae sedis</taxon>
        <taxon>Chytridiomycetes</taxon>
        <taxon>Rhizophydiales</taxon>
        <taxon>Rhizophydiales incertae sedis</taxon>
        <taxon>Batrachochytrium</taxon>
    </lineage>
</organism>
<keyword evidence="1" id="KW-0812">Transmembrane</keyword>
<comment type="caution">
    <text evidence="2">The sequence shown here is derived from an EMBL/GenBank/DDBJ whole genome shotgun (WGS) entry which is preliminary data.</text>
</comment>
<dbReference type="Proteomes" id="UP001648503">
    <property type="component" value="Unassembled WGS sequence"/>
</dbReference>
<feature type="transmembrane region" description="Helical" evidence="1">
    <location>
        <begin position="119"/>
        <end position="140"/>
    </location>
</feature>
<evidence type="ECO:0008006" key="4">
    <source>
        <dbReference type="Google" id="ProtNLM"/>
    </source>
</evidence>
<keyword evidence="3" id="KW-1185">Reference proteome</keyword>
<evidence type="ECO:0000313" key="2">
    <source>
        <dbReference type="EMBL" id="KAH6600101.1"/>
    </source>
</evidence>
<accession>A0ABQ8FKX3</accession>
<name>A0ABQ8FKX3_9FUNG</name>
<proteinExistence type="predicted"/>